<organism evidence="4 5">
    <name type="scientific">Prymnesium parvum</name>
    <name type="common">Toxic golden alga</name>
    <dbReference type="NCBI Taxonomy" id="97485"/>
    <lineage>
        <taxon>Eukaryota</taxon>
        <taxon>Haptista</taxon>
        <taxon>Haptophyta</taxon>
        <taxon>Prymnesiophyceae</taxon>
        <taxon>Prymnesiales</taxon>
        <taxon>Prymnesiaceae</taxon>
        <taxon>Prymnesium</taxon>
    </lineage>
</organism>
<dbReference type="InterPro" id="IPR011989">
    <property type="entry name" value="ARM-like"/>
</dbReference>
<sequence length="2212" mass="240578">MASRQPRGRGRKVAIGRARSPPRGASPAARPGEHASPTCRTTTCRFAPACAAAANASAPPPPPPPGAAAAAGRGAPPAHPVDDTPLSRILWRRKGTDKVKAVNRIAGQLDKTLDVEVIDLDGERPAQRLTLSLHESVFRLSCNLANSFGSSEGVLLDLDPDNGEESDCAFITQDDQLNRLLTRRLLWESACKVDMLEVGLETIRSLMLSQQHDIRTEGCFALWSFARNDSHHIYLSQTMLNLLTEILSRSNPRTCYVAVMAIWRLSMNPATLKKLPLVRLVPIMTRVAVANAAILKDGPAAAAAAELGASRKPRPATARAAETPAEQADAEAAVRLAEQEQERLTGRRITELREWPLHALHSLVACEAGKRWFHRDEGEGKMLSLLVHPNQSIQSAVSSLLVLCTEASHAICINVLQQGMGLLVKIVTGKAGVSYAQRSQAAQLLYFCLTRARLTGESDDDVALLRLLPMLMGELRASTGPLFIQMAGQRSMNQKISSFPVAAAARAEAAHRALLLLRAIVGALWAMAATLRVAGRPYKASSCTMALVVRLIAFKPEQGCLDEKTRRARVSHGQALRTAALGVLSCVEMQPEQAMQSADLDEVERASAVEKLQAHRRGSLERRRIREEEAQQAAAAAAAAEAAAPEPPQPRRRRRAQKLAAPPEQTREEVEAELRREAERADRLPMQLLALLEAEGSRAATRFVECCAALLCSALRVVAPTYARTSMLPRLLALCAAQQSAGALHGGAALTHGHLSAACLLLLHASAAATRASLHPHLPTLVGMLDASAGGALHGAAALWLLAAAGCGGALCEAGGVEALCRTLLAGVAHGGAPCAVWACAALWRACDARECARRTLDGAAEALLQILRMPTAPDALCRGAIGCLSRMLRDEEMRRRLVESGAPAALHDVAAARARPVAQRLAAARALDALVATADVRLGAPPDDCIEALLLALLHDESVELRALGCRGLARAAMRGGERRIIGGGGTRALLAQLKLAAAAVFVDGWEARLEAPAGGEEEARLAHFQLLRDAANAVLNLSGAPCAQEKLARHGLWALVYLWYDTQRYCLELPEAAEPAPVVRAIDAVEMGLMAGSALANLACHPANRTMMYRAELQMKTAACYGKPIRGAALHHAPSEEPSPHAAEADAAPHAAPSAAAEGGAPDGADVAPVSAKERYLRWLQETVQEAEEEEEHEDKIEKQRDETAVNSTMMARAAFQLMDIGNDGGLSRAEVIRAFRLDDRVRELLLPLLPKELFGTLSTSVSGVDLQTQIEAFDACFQRMDLDGANEVTVEEFEKFFRLVACGKAGLPQSTFKRSRVAARMGRTASSKRLPDFRREPSYPRLVPSASSKRLPDFRREPSHAKLAQSESTAAADALVKKGATGGKAALAERERSHAAAELTSQASSLPSLGAGERHQPEPALRRMMQMSYTDTWRTPVQKPPHCLRAAADAKPHGSPRGAASLRSAAVGGARDVTRKAREELSKECHAPRSIPKAVSAPVLATVRSVKGRLPPVSHSDEKKPAMGCHSVSMDAAGKGEAADPHDASAAADPWAPLVRAVELAPSPPRTEQTTWQEEYLASEEQLKFSVQLSPEQEYTPKFKFNADADKLHSTHGKLYSWEGKAGSKVGENFAGFELPNGRVLRMFHSSVKRHRWAPPSEPADPLPDDLTILGLTDMPAPPAPPKPTKRDVAKSDGLAKASSAPLPSDAREEFISSLYPSFEPAILKIGLHSKLSEHVDIASLRAKHFELADSVFAPRKLVADSGAFYDNDECFARALDIDFARCNQERFRIQIGLYDARPAGTMHELVDLKEIKAVLRKNAKLISRVFQYYAALGAGSGHGDGNAILQSEYLQLLAVCNIPDEASPACKAEDCNRIFLSTHQQERSLSEEHLDGARDTKKEEQQPFLLRFEFMQCLVRLSIAKYIKIEQKKSAFTSQKAIKEISEAVATILEKDIKVNVPPEALHDSDTFRRSRFYKRDVHDVIERNEVMLHTIFEFYATGQPTGKMDDVGSARWLLLSLDEWLQLCTDSELYDDDFSVEKSILCFKWAQMHVTDEVKRSEKMLQLTYVDFLEALARVCCFKPLPDPNLLKAHNARSVGHFFQQAKDGMHAGVALLRRPLHWQAEESSSEPLRSSLDALFSFVLEKLTQTEMQLVTRKELHSRLVMTQKKRNRMRALQAQQLNTTNRPQTSRNNVLAHILSLSILHTSSH</sequence>
<feature type="compositionally biased region" description="Basic and acidic residues" evidence="2">
    <location>
        <begin position="1332"/>
        <end position="1341"/>
    </location>
</feature>
<dbReference type="Gene3D" id="1.25.10.10">
    <property type="entry name" value="Leucine-rich Repeat Variant"/>
    <property type="match status" value="2"/>
</dbReference>
<feature type="region of interest" description="Disordered" evidence="2">
    <location>
        <begin position="1392"/>
        <end position="1420"/>
    </location>
</feature>
<comment type="caution">
    <text evidence="4">The sequence shown here is derived from an EMBL/GenBank/DDBJ whole genome shotgun (WGS) entry which is preliminary data.</text>
</comment>
<dbReference type="SUPFAM" id="SSF47473">
    <property type="entry name" value="EF-hand"/>
    <property type="match status" value="1"/>
</dbReference>
<evidence type="ECO:0000259" key="3">
    <source>
        <dbReference type="PROSITE" id="PS50222"/>
    </source>
</evidence>
<feature type="domain" description="EF-hand" evidence="3">
    <location>
        <begin position="1271"/>
        <end position="1306"/>
    </location>
</feature>
<protein>
    <recommendedName>
        <fullName evidence="3">EF-hand domain-containing protein</fullName>
    </recommendedName>
</protein>
<feature type="compositionally biased region" description="Basic and acidic residues" evidence="2">
    <location>
        <begin position="1353"/>
        <end position="1363"/>
    </location>
</feature>
<feature type="region of interest" description="Disordered" evidence="2">
    <location>
        <begin position="614"/>
        <end position="677"/>
    </location>
</feature>
<dbReference type="InterPro" id="IPR011992">
    <property type="entry name" value="EF-hand-dom_pair"/>
</dbReference>
<feature type="region of interest" description="Disordered" evidence="2">
    <location>
        <begin position="1"/>
        <end position="40"/>
    </location>
</feature>
<feature type="compositionally biased region" description="Basic residues" evidence="2">
    <location>
        <begin position="1"/>
        <end position="14"/>
    </location>
</feature>
<feature type="compositionally biased region" description="Basic and acidic residues" evidence="2">
    <location>
        <begin position="1196"/>
        <end position="1206"/>
    </location>
</feature>
<dbReference type="Proteomes" id="UP001515480">
    <property type="component" value="Unassembled WGS sequence"/>
</dbReference>
<reference evidence="4 5" key="1">
    <citation type="journal article" date="2024" name="Science">
        <title>Giant polyketide synthase enzymes in the biosynthesis of giant marine polyether toxins.</title>
        <authorList>
            <person name="Fallon T.R."/>
            <person name="Shende V.V."/>
            <person name="Wierzbicki I.H."/>
            <person name="Pendleton A.L."/>
            <person name="Watervoot N.F."/>
            <person name="Auber R.P."/>
            <person name="Gonzalez D.J."/>
            <person name="Wisecaver J.H."/>
            <person name="Moore B.S."/>
        </authorList>
    </citation>
    <scope>NUCLEOTIDE SEQUENCE [LARGE SCALE GENOMIC DNA]</scope>
    <source>
        <strain evidence="4 5">12B1</strain>
    </source>
</reference>
<feature type="region of interest" description="Disordered" evidence="2">
    <location>
        <begin position="53"/>
        <end position="86"/>
    </location>
</feature>
<dbReference type="PROSITE" id="PS50096">
    <property type="entry name" value="IQ"/>
    <property type="match status" value="1"/>
</dbReference>
<proteinExistence type="predicted"/>
<evidence type="ECO:0000256" key="1">
    <source>
        <dbReference type="PROSITE-ProRule" id="PRU00259"/>
    </source>
</evidence>
<feature type="compositionally biased region" description="Low complexity" evidence="2">
    <location>
        <begin position="16"/>
        <end position="30"/>
    </location>
</feature>
<dbReference type="GO" id="GO:0005509">
    <property type="term" value="F:calcium ion binding"/>
    <property type="evidence" value="ECO:0007669"/>
    <property type="project" value="InterPro"/>
</dbReference>
<dbReference type="PROSITE" id="PS50176">
    <property type="entry name" value="ARM_REPEAT"/>
    <property type="match status" value="1"/>
</dbReference>
<evidence type="ECO:0000256" key="2">
    <source>
        <dbReference type="SAM" id="MobiDB-lite"/>
    </source>
</evidence>
<dbReference type="EMBL" id="JBGBPQ010000001">
    <property type="protein sequence ID" value="KAL1530904.1"/>
    <property type="molecule type" value="Genomic_DNA"/>
</dbReference>
<feature type="compositionally biased region" description="Low complexity" evidence="2">
    <location>
        <begin position="67"/>
        <end position="76"/>
    </location>
</feature>
<feature type="repeat" description="ARM" evidence="1">
    <location>
        <begin position="859"/>
        <end position="903"/>
    </location>
</feature>
<feature type="region of interest" description="Disordered" evidence="2">
    <location>
        <begin position="1450"/>
        <end position="1474"/>
    </location>
</feature>
<feature type="domain" description="EF-hand" evidence="3">
    <location>
        <begin position="1209"/>
        <end position="1244"/>
    </location>
</feature>
<dbReference type="InterPro" id="IPR000225">
    <property type="entry name" value="Armadillo"/>
</dbReference>
<feature type="region of interest" description="Disordered" evidence="2">
    <location>
        <begin position="1676"/>
        <end position="1705"/>
    </location>
</feature>
<feature type="region of interest" description="Disordered" evidence="2">
    <location>
        <begin position="1324"/>
        <end position="1371"/>
    </location>
</feature>
<dbReference type="InterPro" id="IPR016024">
    <property type="entry name" value="ARM-type_fold"/>
</dbReference>
<feature type="compositionally biased region" description="Low complexity" evidence="2">
    <location>
        <begin position="1142"/>
        <end position="1169"/>
    </location>
</feature>
<dbReference type="PANTHER" id="PTHR48125:SF10">
    <property type="entry name" value="OS12G0136300 PROTEIN"/>
    <property type="match status" value="1"/>
</dbReference>
<feature type="region of interest" description="Disordered" evidence="2">
    <location>
        <begin position="306"/>
        <end position="326"/>
    </location>
</feature>
<evidence type="ECO:0000313" key="5">
    <source>
        <dbReference type="Proteomes" id="UP001515480"/>
    </source>
</evidence>
<gene>
    <name evidence="4" type="ORF">AB1Y20_001795</name>
</gene>
<feature type="region of interest" description="Disordered" evidence="2">
    <location>
        <begin position="1186"/>
        <end position="1207"/>
    </location>
</feature>
<feature type="compositionally biased region" description="Low complexity" evidence="2">
    <location>
        <begin position="315"/>
        <end position="326"/>
    </location>
</feature>
<accession>A0AB34KE78</accession>
<dbReference type="SUPFAM" id="SSF48371">
    <property type="entry name" value="ARM repeat"/>
    <property type="match status" value="2"/>
</dbReference>
<feature type="region of interest" description="Disordered" evidence="2">
    <location>
        <begin position="1512"/>
        <end position="1550"/>
    </location>
</feature>
<name>A0AB34KE78_PRYPA</name>
<keyword evidence="5" id="KW-1185">Reference proteome</keyword>
<dbReference type="PROSITE" id="PS50222">
    <property type="entry name" value="EF_HAND_2"/>
    <property type="match status" value="2"/>
</dbReference>
<dbReference type="InterPro" id="IPR002048">
    <property type="entry name" value="EF_hand_dom"/>
</dbReference>
<feature type="compositionally biased region" description="Basic and acidic residues" evidence="2">
    <location>
        <begin position="618"/>
        <end position="629"/>
    </location>
</feature>
<evidence type="ECO:0000313" key="4">
    <source>
        <dbReference type="EMBL" id="KAL1530904.1"/>
    </source>
</evidence>
<feature type="compositionally biased region" description="Low complexity" evidence="2">
    <location>
        <begin position="631"/>
        <end position="644"/>
    </location>
</feature>
<dbReference type="SMART" id="SM00054">
    <property type="entry name" value="EFh"/>
    <property type="match status" value="2"/>
</dbReference>
<dbReference type="Gene3D" id="1.10.238.10">
    <property type="entry name" value="EF-hand"/>
    <property type="match status" value="1"/>
</dbReference>
<feature type="compositionally biased region" description="Basic and acidic residues" evidence="2">
    <location>
        <begin position="665"/>
        <end position="677"/>
    </location>
</feature>
<dbReference type="PANTHER" id="PTHR48125">
    <property type="entry name" value="LP07818P1"/>
    <property type="match status" value="1"/>
</dbReference>
<feature type="region of interest" description="Disordered" evidence="2">
    <location>
        <begin position="1132"/>
        <end position="1169"/>
    </location>
</feature>